<evidence type="ECO:0000313" key="3">
    <source>
        <dbReference type="Proteomes" id="UP000319459"/>
    </source>
</evidence>
<feature type="region of interest" description="Disordered" evidence="1">
    <location>
        <begin position="1"/>
        <end position="24"/>
    </location>
</feature>
<dbReference type="RefSeq" id="YP_010103679.1">
    <property type="nucleotide sequence ID" value="NC_055810.1"/>
</dbReference>
<reference evidence="2 3" key="1">
    <citation type="submission" date="2019-05" db="EMBL/GenBank/DDBJ databases">
        <authorList>
            <person name="Green N.R."/>
            <person name="Abercrombie A."/>
            <person name="Adams L.A."/>
            <person name="Holloman R.L."/>
            <person name="Kumari A."/>
            <person name="Thompson L.T."/>
            <person name="Coomans R.J."/>
            <person name="Garlena R.A."/>
            <person name="Russell D.A."/>
            <person name="Pope W.H."/>
            <person name="Jacobs-Sera D."/>
            <person name="Hatfull G.F."/>
        </authorList>
    </citation>
    <scope>NUCLEOTIDE SEQUENCE [LARGE SCALE GENOMIC DNA]</scope>
</reference>
<dbReference type="EMBL" id="MN010760">
    <property type="protein sequence ID" value="QDH85208.1"/>
    <property type="molecule type" value="Genomic_DNA"/>
</dbReference>
<dbReference type="GeneID" id="65121576"/>
<evidence type="ECO:0000256" key="1">
    <source>
        <dbReference type="SAM" id="MobiDB-lite"/>
    </source>
</evidence>
<name>A0A514CXG3_9CAUD</name>
<feature type="compositionally biased region" description="Basic and acidic residues" evidence="1">
    <location>
        <begin position="1"/>
        <end position="21"/>
    </location>
</feature>
<evidence type="ECO:0000313" key="2">
    <source>
        <dbReference type="EMBL" id="QDH85208.1"/>
    </source>
</evidence>
<gene>
    <name evidence="2" type="primary">75</name>
    <name evidence="2" type="ORF">SEA_NUBI_75</name>
</gene>
<proteinExistence type="predicted"/>
<keyword evidence="3" id="KW-1185">Reference proteome</keyword>
<organism evidence="2 3">
    <name type="scientific">Gordonia phage Nubi</name>
    <dbReference type="NCBI Taxonomy" id="2588492"/>
    <lineage>
        <taxon>Viruses</taxon>
        <taxon>Duplodnaviria</taxon>
        <taxon>Heunggongvirae</taxon>
        <taxon>Uroviricota</taxon>
        <taxon>Caudoviricetes</taxon>
        <taxon>Stackebrandtviridae</taxon>
        <taxon>Frickvirinae</taxon>
        <taxon>Wizardvirus</taxon>
        <taxon>Wizardvirus nubi</taxon>
    </lineage>
</organism>
<sequence>MTDHPKVLDRNWKSRRHEPTEMRTTAQRLADDGHNDLAASYRARGAALAEAYQALATIGRIARDSAKNVPTAGTEADQQIGVDLVGWLIAYGWTPPEEFEPLLVSDEDEDEAEVDG</sequence>
<dbReference type="Proteomes" id="UP000319459">
    <property type="component" value="Segment"/>
</dbReference>
<protein>
    <submittedName>
        <fullName evidence="2">Uncharacterized protein</fullName>
    </submittedName>
</protein>
<accession>A0A514CXG3</accession>
<dbReference type="KEGG" id="vg:65121576"/>